<evidence type="ECO:0000313" key="3">
    <source>
        <dbReference type="Proteomes" id="UP000308092"/>
    </source>
</evidence>
<gene>
    <name evidence="1" type="ORF">ATNIH1004_010744</name>
    <name evidence="2" type="ORF">EYZ11_004977</name>
</gene>
<reference evidence="1 4" key="2">
    <citation type="submission" date="2019-08" db="EMBL/GenBank/DDBJ databases">
        <title>The genome sequence of a newly discovered highly antifungal drug resistant Aspergillus species, Aspergillus tanneri NIH 1004.</title>
        <authorList>
            <person name="Mounaud S."/>
            <person name="Singh I."/>
            <person name="Joardar V."/>
            <person name="Pakala S."/>
            <person name="Pakala S."/>
            <person name="Venepally P."/>
            <person name="Chung J.K."/>
            <person name="Losada L."/>
            <person name="Nierman W.C."/>
        </authorList>
    </citation>
    <scope>NUCLEOTIDE SEQUENCE [LARGE SCALE GENOMIC DNA]</scope>
    <source>
        <strain evidence="1 4">NIH1004</strain>
    </source>
</reference>
<dbReference type="GeneID" id="54333445"/>
<dbReference type="Proteomes" id="UP000324241">
    <property type="component" value="Unassembled WGS sequence"/>
</dbReference>
<protein>
    <submittedName>
        <fullName evidence="2">Uncharacterized protein</fullName>
    </submittedName>
</protein>
<dbReference type="AlphaFoldDB" id="A0A4S3JJJ2"/>
<dbReference type="EMBL" id="SOSA01000152">
    <property type="protein sequence ID" value="THC95552.1"/>
    <property type="molecule type" value="Genomic_DNA"/>
</dbReference>
<reference evidence="2 3" key="1">
    <citation type="submission" date="2019-03" db="EMBL/GenBank/DDBJ databases">
        <title>The genome sequence of a newly discovered highly antifungal drug resistant Aspergillus species, Aspergillus tanneri NIH 1004.</title>
        <authorList>
            <person name="Mounaud S."/>
            <person name="Singh I."/>
            <person name="Joardar V."/>
            <person name="Pakala S."/>
            <person name="Pakala S."/>
            <person name="Venepally P."/>
            <person name="Hoover J."/>
            <person name="Nierman W."/>
            <person name="Chung J."/>
            <person name="Losada L."/>
        </authorList>
    </citation>
    <scope>NUCLEOTIDE SEQUENCE [LARGE SCALE GENOMIC DNA]</scope>
    <source>
        <strain evidence="2 3">NIH1004</strain>
    </source>
</reference>
<organism evidence="2 3">
    <name type="scientific">Aspergillus tanneri</name>
    <dbReference type="NCBI Taxonomy" id="1220188"/>
    <lineage>
        <taxon>Eukaryota</taxon>
        <taxon>Fungi</taxon>
        <taxon>Dikarya</taxon>
        <taxon>Ascomycota</taxon>
        <taxon>Pezizomycotina</taxon>
        <taxon>Eurotiomycetes</taxon>
        <taxon>Eurotiomycetidae</taxon>
        <taxon>Eurotiales</taxon>
        <taxon>Aspergillaceae</taxon>
        <taxon>Aspergillus</taxon>
        <taxon>Aspergillus subgen. Circumdati</taxon>
    </lineage>
</organism>
<comment type="caution">
    <text evidence="2">The sequence shown here is derived from an EMBL/GenBank/DDBJ whole genome shotgun (WGS) entry which is preliminary data.</text>
</comment>
<dbReference type="VEuPathDB" id="FungiDB:EYZ11_004977"/>
<proteinExistence type="predicted"/>
<name>A0A4S3JJJ2_9EURO</name>
<evidence type="ECO:0000313" key="2">
    <source>
        <dbReference type="EMBL" id="THC95552.1"/>
    </source>
</evidence>
<dbReference type="Proteomes" id="UP000308092">
    <property type="component" value="Unassembled WGS sequence"/>
</dbReference>
<evidence type="ECO:0000313" key="1">
    <source>
        <dbReference type="EMBL" id="KAA8641805.1"/>
    </source>
</evidence>
<dbReference type="RefSeq" id="XP_033421167.1">
    <property type="nucleotide sequence ID" value="XM_033575312.1"/>
</dbReference>
<sequence>MHRFPSALTTTGVMVTYAAVLKKLYNQRPSYRHRHSFSMKLPIPIIIPAWQFHNHLIAHFSTLLIHGHDERSGPGLPRRRICWLVLHTLIILFPIWSAADVNAIRQRLEARDHDEKPDLREHHRKPEHVFIVGIQ</sequence>
<dbReference type="EMBL" id="QUQM01000008">
    <property type="protein sequence ID" value="KAA8641805.1"/>
    <property type="molecule type" value="Genomic_DNA"/>
</dbReference>
<evidence type="ECO:0000313" key="4">
    <source>
        <dbReference type="Proteomes" id="UP000324241"/>
    </source>
</evidence>
<accession>A0A4S3JJJ2</accession>
<keyword evidence="3" id="KW-1185">Reference proteome</keyword>